<dbReference type="EMBL" id="BNDY01000017">
    <property type="protein sequence ID" value="GHI41993.1"/>
    <property type="molecule type" value="Genomic_DNA"/>
</dbReference>
<dbReference type="Proteomes" id="UP001050808">
    <property type="component" value="Unassembled WGS sequence"/>
</dbReference>
<evidence type="ECO:0000313" key="3">
    <source>
        <dbReference type="Proteomes" id="UP001050808"/>
    </source>
</evidence>
<accession>A0ABQ3QXI7</accession>
<keyword evidence="1" id="KW-0732">Signal</keyword>
<proteinExistence type="predicted"/>
<dbReference type="InterPro" id="IPR006311">
    <property type="entry name" value="TAT_signal"/>
</dbReference>
<comment type="caution">
    <text evidence="2">The sequence shown here is derived from an EMBL/GenBank/DDBJ whole genome shotgun (WGS) entry which is preliminary data.</text>
</comment>
<organism evidence="2 3">
    <name type="scientific">Streptomyces violascens</name>
    <dbReference type="NCBI Taxonomy" id="67381"/>
    <lineage>
        <taxon>Bacteria</taxon>
        <taxon>Bacillati</taxon>
        <taxon>Actinomycetota</taxon>
        <taxon>Actinomycetes</taxon>
        <taxon>Kitasatosporales</taxon>
        <taxon>Streptomycetaceae</taxon>
        <taxon>Streptomyces</taxon>
    </lineage>
</organism>
<reference evidence="2" key="1">
    <citation type="submission" date="2024-05" db="EMBL/GenBank/DDBJ databases">
        <title>Whole genome shotgun sequence of Streptomyces violascens NBRC 12920.</title>
        <authorList>
            <person name="Komaki H."/>
            <person name="Tamura T."/>
        </authorList>
    </citation>
    <scope>NUCLEOTIDE SEQUENCE</scope>
    <source>
        <strain evidence="2">NBRC 12920</strain>
    </source>
</reference>
<keyword evidence="3" id="KW-1185">Reference proteome</keyword>
<evidence type="ECO:0008006" key="4">
    <source>
        <dbReference type="Google" id="ProtNLM"/>
    </source>
</evidence>
<gene>
    <name evidence="2" type="ORF">Sviol_64010</name>
</gene>
<sequence>MKNTPLVRRAALAAGAALLTVSLAPAASAAAPTQVRVPVNVWASDVNTHADPYTTSPVTGQVGPGAIEAVCQATGGSVSYGSYYNYWWAQLDNGSWVSDIFISGGNNDEPVPGIPFC</sequence>
<dbReference type="PROSITE" id="PS51318">
    <property type="entry name" value="TAT"/>
    <property type="match status" value="1"/>
</dbReference>
<evidence type="ECO:0000256" key="1">
    <source>
        <dbReference type="SAM" id="SignalP"/>
    </source>
</evidence>
<feature type="signal peptide" evidence="1">
    <location>
        <begin position="1"/>
        <end position="26"/>
    </location>
</feature>
<name>A0ABQ3QXI7_9ACTN</name>
<protein>
    <recommendedName>
        <fullName evidence="4">SH3 domain-containing protein</fullName>
    </recommendedName>
</protein>
<feature type="chain" id="PRO_5046891023" description="SH3 domain-containing protein" evidence="1">
    <location>
        <begin position="27"/>
        <end position="117"/>
    </location>
</feature>
<evidence type="ECO:0000313" key="2">
    <source>
        <dbReference type="EMBL" id="GHI41993.1"/>
    </source>
</evidence>
<dbReference type="RefSeq" id="WP_189963561.1">
    <property type="nucleotide sequence ID" value="NZ_BMUA01000008.1"/>
</dbReference>